<keyword evidence="3" id="KW-1185">Reference proteome</keyword>
<dbReference type="GO" id="GO:0015833">
    <property type="term" value="P:peptide transport"/>
    <property type="evidence" value="ECO:0007669"/>
    <property type="project" value="TreeGrafter"/>
</dbReference>
<dbReference type="EMBL" id="QEIN01000068">
    <property type="protein sequence ID" value="RCV59183.1"/>
    <property type="molecule type" value="Genomic_DNA"/>
</dbReference>
<comment type="caution">
    <text evidence="2">The sequence shown here is derived from an EMBL/GenBank/DDBJ whole genome shotgun (WGS) entry which is preliminary data.</text>
</comment>
<evidence type="ECO:0000259" key="1">
    <source>
        <dbReference type="Pfam" id="PF00496"/>
    </source>
</evidence>
<dbReference type="PANTHER" id="PTHR30290">
    <property type="entry name" value="PERIPLASMIC BINDING COMPONENT OF ABC TRANSPORTER"/>
    <property type="match status" value="1"/>
</dbReference>
<dbReference type="PROSITE" id="PS51257">
    <property type="entry name" value="PROKAR_LIPOPROTEIN"/>
    <property type="match status" value="1"/>
</dbReference>
<sequence>MTTNDRPLKPGPLRRTGAVAAIATSLALVASGCASGGYGAAGADSGTFTYLTNTELVTEWDPAASYSNELAAFPNMYETLTRYNAEQQEVEPLLATEWESSSDGRTWTFTLREGVTFHTGKALTSEAVKAAIERTIEEGAGAAYLWGPVSSIETPDEQTVTFKLSRPAPLDLISSASYAAYIYDIPASADDFTGASFGTGPYTVESWEAGSENELTLTRYEEYWGGWEGDHYENVLYRVVPQASTAAQLMTSGEAHYARQLPTNLLEPMRGEDGLEITSGTSWQNLFGMMNTEKAPLDDERVRQAVAHAVNYDELIDASEGALTDADGVIPEGLLGHSSDLNLRLYDPDRAEELLTEAGYGPDSGEILQLDLTYTEGNETTATVATLMQSQLAAVNIELNIEALPWDSGVWPRGQEENPEDRQDILLTYWWPDNPEPISWFQSVFRTEEEINMNLSYYSNPDLDEMIDEVGAVTAVDPDEAQSMYEEMQSVVIADAPVLLLGDVMYQRAISSSFEGFVENPAYPNVVFVYDLQPA</sequence>
<gene>
    <name evidence="2" type="ORF">DEF24_10740</name>
</gene>
<dbReference type="Gene3D" id="3.90.76.10">
    <property type="entry name" value="Dipeptide-binding Protein, Domain 1"/>
    <property type="match status" value="1"/>
</dbReference>
<evidence type="ECO:0000313" key="3">
    <source>
        <dbReference type="Proteomes" id="UP000253318"/>
    </source>
</evidence>
<dbReference type="InterPro" id="IPR030678">
    <property type="entry name" value="Peptide/Ni-bd"/>
</dbReference>
<name>A0A368T639_9ACTN</name>
<organism evidence="2 3">
    <name type="scientific">Marinitenerispora sediminis</name>
    <dbReference type="NCBI Taxonomy" id="1931232"/>
    <lineage>
        <taxon>Bacteria</taxon>
        <taxon>Bacillati</taxon>
        <taxon>Actinomycetota</taxon>
        <taxon>Actinomycetes</taxon>
        <taxon>Streptosporangiales</taxon>
        <taxon>Nocardiopsidaceae</taxon>
        <taxon>Marinitenerispora</taxon>
    </lineage>
</organism>
<dbReference type="PIRSF" id="PIRSF002741">
    <property type="entry name" value="MppA"/>
    <property type="match status" value="1"/>
</dbReference>
<reference evidence="2 3" key="1">
    <citation type="submission" date="2018-04" db="EMBL/GenBank/DDBJ databases">
        <title>Novel actinobacteria from marine sediment.</title>
        <authorList>
            <person name="Ng Z.Y."/>
            <person name="Tan G.Y.A."/>
        </authorList>
    </citation>
    <scope>NUCLEOTIDE SEQUENCE [LARGE SCALE GENOMIC DNA]</scope>
    <source>
        <strain evidence="2 3">TPS81</strain>
    </source>
</reference>
<protein>
    <submittedName>
        <fullName evidence="2">ABC transporter substrate-binding protein</fullName>
    </submittedName>
</protein>
<dbReference type="Proteomes" id="UP000253318">
    <property type="component" value="Unassembled WGS sequence"/>
</dbReference>
<dbReference type="InterPro" id="IPR039424">
    <property type="entry name" value="SBP_5"/>
</dbReference>
<dbReference type="GO" id="GO:0043190">
    <property type="term" value="C:ATP-binding cassette (ABC) transporter complex"/>
    <property type="evidence" value="ECO:0007669"/>
    <property type="project" value="InterPro"/>
</dbReference>
<dbReference type="Gene3D" id="3.10.105.10">
    <property type="entry name" value="Dipeptide-binding Protein, Domain 3"/>
    <property type="match status" value="1"/>
</dbReference>
<dbReference type="RefSeq" id="WP_114397431.1">
    <property type="nucleotide sequence ID" value="NZ_QEIM01000036.1"/>
</dbReference>
<dbReference type="CDD" id="cd08512">
    <property type="entry name" value="PBP2_NikA_DppA_OppA_like_7"/>
    <property type="match status" value="1"/>
</dbReference>
<evidence type="ECO:0000313" key="2">
    <source>
        <dbReference type="EMBL" id="RCV59183.1"/>
    </source>
</evidence>
<dbReference type="OrthoDB" id="9796817at2"/>
<dbReference type="AlphaFoldDB" id="A0A368T639"/>
<dbReference type="InterPro" id="IPR000914">
    <property type="entry name" value="SBP_5_dom"/>
</dbReference>
<dbReference type="GO" id="GO:0042597">
    <property type="term" value="C:periplasmic space"/>
    <property type="evidence" value="ECO:0007669"/>
    <property type="project" value="UniProtKB-ARBA"/>
</dbReference>
<dbReference type="GO" id="GO:1904680">
    <property type="term" value="F:peptide transmembrane transporter activity"/>
    <property type="evidence" value="ECO:0007669"/>
    <property type="project" value="TreeGrafter"/>
</dbReference>
<dbReference type="Gene3D" id="3.40.190.10">
    <property type="entry name" value="Periplasmic binding protein-like II"/>
    <property type="match status" value="1"/>
</dbReference>
<accession>A0A368T639</accession>
<dbReference type="SUPFAM" id="SSF53850">
    <property type="entry name" value="Periplasmic binding protein-like II"/>
    <property type="match status" value="1"/>
</dbReference>
<dbReference type="Pfam" id="PF00496">
    <property type="entry name" value="SBP_bac_5"/>
    <property type="match status" value="1"/>
</dbReference>
<feature type="domain" description="Solute-binding protein family 5" evidence="1">
    <location>
        <begin position="89"/>
        <end position="446"/>
    </location>
</feature>
<proteinExistence type="predicted"/>